<dbReference type="InterPro" id="IPR010987">
    <property type="entry name" value="Glutathione-S-Trfase_C-like"/>
</dbReference>
<dbReference type="Pfam" id="PF00043">
    <property type="entry name" value="GST_C"/>
    <property type="match status" value="1"/>
</dbReference>
<feature type="domain" description="GST N-terminal" evidence="1">
    <location>
        <begin position="1"/>
        <end position="80"/>
    </location>
</feature>
<dbReference type="Gene3D" id="3.40.30.10">
    <property type="entry name" value="Glutaredoxin"/>
    <property type="match status" value="1"/>
</dbReference>
<dbReference type="OrthoDB" id="9803562at2"/>
<keyword evidence="4" id="KW-1185">Reference proteome</keyword>
<dbReference type="PROSITE" id="PS50405">
    <property type="entry name" value="GST_CTER"/>
    <property type="match status" value="1"/>
</dbReference>
<dbReference type="SUPFAM" id="SSF52833">
    <property type="entry name" value="Thioredoxin-like"/>
    <property type="match status" value="1"/>
</dbReference>
<organism evidence="3 4">
    <name type="scientific">Roseicella aquatilis</name>
    <dbReference type="NCBI Taxonomy" id="2527868"/>
    <lineage>
        <taxon>Bacteria</taxon>
        <taxon>Pseudomonadati</taxon>
        <taxon>Pseudomonadota</taxon>
        <taxon>Alphaproteobacteria</taxon>
        <taxon>Acetobacterales</taxon>
        <taxon>Roseomonadaceae</taxon>
        <taxon>Roseicella</taxon>
    </lineage>
</organism>
<dbReference type="InterPro" id="IPR004045">
    <property type="entry name" value="Glutathione_S-Trfase_N"/>
</dbReference>
<comment type="caution">
    <text evidence="3">The sequence shown here is derived from an EMBL/GenBank/DDBJ whole genome shotgun (WGS) entry which is preliminary data.</text>
</comment>
<evidence type="ECO:0000313" key="4">
    <source>
        <dbReference type="Proteomes" id="UP000295023"/>
    </source>
</evidence>
<evidence type="ECO:0000259" key="2">
    <source>
        <dbReference type="PROSITE" id="PS50405"/>
    </source>
</evidence>
<dbReference type="SFLD" id="SFLDS00019">
    <property type="entry name" value="Glutathione_Transferase_(cytos"/>
    <property type="match status" value="1"/>
</dbReference>
<dbReference type="SUPFAM" id="SSF47616">
    <property type="entry name" value="GST C-terminal domain-like"/>
    <property type="match status" value="1"/>
</dbReference>
<feature type="domain" description="GST C-terminal" evidence="2">
    <location>
        <begin position="82"/>
        <end position="216"/>
    </location>
</feature>
<proteinExistence type="predicted"/>
<dbReference type="PANTHER" id="PTHR44051">
    <property type="entry name" value="GLUTATHIONE S-TRANSFERASE-RELATED"/>
    <property type="match status" value="1"/>
</dbReference>
<dbReference type="PANTHER" id="PTHR44051:SF19">
    <property type="entry name" value="DISULFIDE-BOND OXIDOREDUCTASE YFCG"/>
    <property type="match status" value="1"/>
</dbReference>
<dbReference type="InterPro" id="IPR036282">
    <property type="entry name" value="Glutathione-S-Trfase_C_sf"/>
</dbReference>
<dbReference type="Gene3D" id="1.20.1050.10">
    <property type="match status" value="1"/>
</dbReference>
<dbReference type="SFLD" id="SFLDG00358">
    <property type="entry name" value="Main_(cytGST)"/>
    <property type="match status" value="1"/>
</dbReference>
<evidence type="ECO:0000259" key="1">
    <source>
        <dbReference type="PROSITE" id="PS50404"/>
    </source>
</evidence>
<protein>
    <submittedName>
        <fullName evidence="3">Glutathione S-transferase family protein</fullName>
    </submittedName>
</protein>
<dbReference type="EMBL" id="SKBM01000003">
    <property type="protein sequence ID" value="TCZ65432.1"/>
    <property type="molecule type" value="Genomic_DNA"/>
</dbReference>
<dbReference type="SFLD" id="SFLDG01151">
    <property type="entry name" value="Main.2:_Nu-like"/>
    <property type="match status" value="1"/>
</dbReference>
<accession>A0A4R4DTS2</accession>
<keyword evidence="3" id="KW-0808">Transferase</keyword>
<dbReference type="CDD" id="cd03048">
    <property type="entry name" value="GST_N_Ure2p_like"/>
    <property type="match status" value="1"/>
</dbReference>
<dbReference type="Pfam" id="PF13409">
    <property type="entry name" value="GST_N_2"/>
    <property type="match status" value="1"/>
</dbReference>
<dbReference type="AlphaFoldDB" id="A0A4R4DTS2"/>
<reference evidence="3 4" key="1">
    <citation type="submission" date="2019-03" db="EMBL/GenBank/DDBJ databases">
        <title>Paracraurococcus aquatilis NE82 genome sequence.</title>
        <authorList>
            <person name="Zhao Y."/>
            <person name="Du Z."/>
        </authorList>
    </citation>
    <scope>NUCLEOTIDE SEQUENCE [LARGE SCALE GENOMIC DNA]</scope>
    <source>
        <strain evidence="3 4">NE82</strain>
    </source>
</reference>
<dbReference type="RefSeq" id="WP_132284981.1">
    <property type="nucleotide sequence ID" value="NZ_SKBM01000003.1"/>
</dbReference>
<gene>
    <name evidence="3" type="ORF">EXY23_04490</name>
</gene>
<sequence length="223" mass="25059">MLKFYYNTAPNPTKVALFLEESGLPYEAIPVDTRKGEQFSPDYLAINPNAKAPSIVDDGQAVFDSNAILLYLAEKTGQFLPQPDHAAATLSWLMFIATGIGPYSGQCVHFRHFAPPGNDYAVQRYTFEAGRHWGILNDRLAGRDWIVGDSYSIVDMAAWGWERAAAYVLGQEAFDRLENVKRHFAAINARPAAERAAAIRDRHAFKTEMDEEARRFMFRHTAA</sequence>
<dbReference type="Proteomes" id="UP000295023">
    <property type="component" value="Unassembled WGS sequence"/>
</dbReference>
<dbReference type="PROSITE" id="PS50404">
    <property type="entry name" value="GST_NTER"/>
    <property type="match status" value="1"/>
</dbReference>
<name>A0A4R4DTS2_9PROT</name>
<dbReference type="GO" id="GO:0016740">
    <property type="term" value="F:transferase activity"/>
    <property type="evidence" value="ECO:0007669"/>
    <property type="project" value="UniProtKB-KW"/>
</dbReference>
<dbReference type="InterPro" id="IPR040079">
    <property type="entry name" value="Glutathione_S-Trfase"/>
</dbReference>
<dbReference type="InterPro" id="IPR004046">
    <property type="entry name" value="GST_C"/>
</dbReference>
<evidence type="ECO:0000313" key="3">
    <source>
        <dbReference type="EMBL" id="TCZ65432.1"/>
    </source>
</evidence>
<dbReference type="InterPro" id="IPR036249">
    <property type="entry name" value="Thioredoxin-like_sf"/>
</dbReference>